<comment type="caution">
    <text evidence="2">The sequence shown here is derived from an EMBL/GenBank/DDBJ whole genome shotgun (WGS) entry which is preliminary data.</text>
</comment>
<dbReference type="PROSITE" id="PS50011">
    <property type="entry name" value="PROTEIN_KINASE_DOM"/>
    <property type="match status" value="1"/>
</dbReference>
<dbReference type="Proteomes" id="UP000637359">
    <property type="component" value="Unassembled WGS sequence"/>
</dbReference>
<reference evidence="2" key="1">
    <citation type="submission" date="2020-08" db="EMBL/GenBank/DDBJ databases">
        <title>Genome public.</title>
        <authorList>
            <person name="Liu C."/>
            <person name="Sun Q."/>
        </authorList>
    </citation>
    <scope>NUCLEOTIDE SEQUENCE</scope>
    <source>
        <strain evidence="2">BX22</strain>
    </source>
</reference>
<dbReference type="GO" id="GO:0004674">
    <property type="term" value="F:protein serine/threonine kinase activity"/>
    <property type="evidence" value="ECO:0007669"/>
    <property type="project" value="UniProtKB-KW"/>
</dbReference>
<evidence type="ECO:0000313" key="3">
    <source>
        <dbReference type="Proteomes" id="UP000637359"/>
    </source>
</evidence>
<proteinExistence type="predicted"/>
<dbReference type="EMBL" id="JACOOL010000007">
    <property type="protein sequence ID" value="MBC5637394.1"/>
    <property type="molecule type" value="Genomic_DNA"/>
</dbReference>
<dbReference type="GO" id="GO:0005524">
    <property type="term" value="F:ATP binding"/>
    <property type="evidence" value="ECO:0007669"/>
    <property type="project" value="InterPro"/>
</dbReference>
<sequence>MIKKQLNQDISIQLKADYNFNWLNRFGQVFTVFDQQDSGNISFGIESEGVKRFLKYAGAETLHGSVSPELAVQNLKQSVGIYQELSHASLVNLLDHMEVGDGYCLLFDWFDGEVLHNHWNFPPPLKYEHPDAPFFRFKQLPIEKRLTAFKEILEFHVHVEHHGYVAIDFYDGSILYDFTNYQLKICDIDLYQKKPYINTMGRMWGSSRFMSPEEFELGAVIDGSTNVFNMGAMAFSLLGGELNRSYDKWEAGRDLYEVAIKAVEKDRNKRFPSVEVFYQEWNKRDS</sequence>
<accession>A0A923L6K3</accession>
<dbReference type="SUPFAM" id="SSF56112">
    <property type="entry name" value="Protein kinase-like (PK-like)"/>
    <property type="match status" value="1"/>
</dbReference>
<keyword evidence="2" id="KW-0418">Kinase</keyword>
<name>A0A923L6K3_9BACI</name>
<keyword evidence="3" id="KW-1185">Reference proteome</keyword>
<dbReference type="AlphaFoldDB" id="A0A923L6K3"/>
<dbReference type="InterPro" id="IPR000719">
    <property type="entry name" value="Prot_kinase_dom"/>
</dbReference>
<evidence type="ECO:0000259" key="1">
    <source>
        <dbReference type="PROSITE" id="PS50011"/>
    </source>
</evidence>
<evidence type="ECO:0000313" key="2">
    <source>
        <dbReference type="EMBL" id="MBC5637394.1"/>
    </source>
</evidence>
<organism evidence="2 3">
    <name type="scientific">Ornithinibacillus hominis</name>
    <dbReference type="NCBI Taxonomy" id="2763055"/>
    <lineage>
        <taxon>Bacteria</taxon>
        <taxon>Bacillati</taxon>
        <taxon>Bacillota</taxon>
        <taxon>Bacilli</taxon>
        <taxon>Bacillales</taxon>
        <taxon>Bacillaceae</taxon>
        <taxon>Ornithinibacillus</taxon>
    </lineage>
</organism>
<gene>
    <name evidence="2" type="ORF">H8S33_11315</name>
</gene>
<feature type="domain" description="Protein kinase" evidence="1">
    <location>
        <begin position="15"/>
        <end position="286"/>
    </location>
</feature>
<dbReference type="InterPro" id="IPR011009">
    <property type="entry name" value="Kinase-like_dom_sf"/>
</dbReference>
<dbReference type="Gene3D" id="1.10.510.10">
    <property type="entry name" value="Transferase(Phosphotransferase) domain 1"/>
    <property type="match status" value="1"/>
</dbReference>
<keyword evidence="2" id="KW-0808">Transferase</keyword>
<protein>
    <submittedName>
        <fullName evidence="2">Serine/threonine protein kinase</fullName>
    </submittedName>
</protein>
<dbReference type="RefSeq" id="WP_186870100.1">
    <property type="nucleotide sequence ID" value="NZ_JACOOL010000007.1"/>
</dbReference>
<keyword evidence="2" id="KW-0723">Serine/threonine-protein kinase</keyword>